<dbReference type="PANTHER" id="PTHR37326:SF1">
    <property type="entry name" value="BLL3975 PROTEIN"/>
    <property type="match status" value="1"/>
</dbReference>
<proteinExistence type="predicted"/>
<evidence type="ECO:0000259" key="1">
    <source>
        <dbReference type="Pfam" id="PF13375"/>
    </source>
</evidence>
<protein>
    <recommendedName>
        <fullName evidence="1">RnfC Barrel sandwich hybrid domain-containing protein</fullName>
    </recommendedName>
</protein>
<organism evidence="2">
    <name type="scientific">marine metagenome</name>
    <dbReference type="NCBI Taxonomy" id="408172"/>
    <lineage>
        <taxon>unclassified sequences</taxon>
        <taxon>metagenomes</taxon>
        <taxon>ecological metagenomes</taxon>
    </lineage>
</organism>
<name>A0A381U297_9ZZZZ</name>
<reference evidence="2" key="1">
    <citation type="submission" date="2018-05" db="EMBL/GenBank/DDBJ databases">
        <authorList>
            <person name="Lanie J.A."/>
            <person name="Ng W.-L."/>
            <person name="Kazmierczak K.M."/>
            <person name="Andrzejewski T.M."/>
            <person name="Davidsen T.M."/>
            <person name="Wayne K.J."/>
            <person name="Tettelin H."/>
            <person name="Glass J.I."/>
            <person name="Rusch D."/>
            <person name="Podicherti R."/>
            <person name="Tsui H.-C.T."/>
            <person name="Winkler M.E."/>
        </authorList>
    </citation>
    <scope>NUCLEOTIDE SEQUENCE</scope>
</reference>
<gene>
    <name evidence="2" type="ORF">METZ01_LOCUS75216</name>
</gene>
<dbReference type="AlphaFoldDB" id="A0A381U297"/>
<sequence>VESGKEPGYYLKGVIKIIPTTNLPAIQEGKGLWSFHDLDMNLAFPGNEQGEIPEQIAATVCRQTKDSQFGIILQSGDTHYDDAPHLLCLNPDGLAKDFARSLAIKNAREPKISSTFRLCLYDQWVDQMITSVILSAGKPNHLDIPLCETILPGLINSLLWSEVLGNDQKKSIKYQLKFNRQSNEQFVISHAGGFFMPIVKLGSEVTKGQKIGEIVDIHSNTTLESILSSSSGYLVTLRNHPMVYQREVLAILLGKPKFPFWPIK</sequence>
<dbReference type="InterPro" id="IPR053138">
    <property type="entry name" value="N-alpha-Ac-DABA_deacetylase"/>
</dbReference>
<evidence type="ECO:0000313" key="2">
    <source>
        <dbReference type="EMBL" id="SVA22362.1"/>
    </source>
</evidence>
<feature type="non-terminal residue" evidence="2">
    <location>
        <position position="1"/>
    </location>
</feature>
<dbReference type="Pfam" id="PF13375">
    <property type="entry name" value="RnfC_N"/>
    <property type="match status" value="1"/>
</dbReference>
<dbReference type="EMBL" id="UINC01005602">
    <property type="protein sequence ID" value="SVA22362.1"/>
    <property type="molecule type" value="Genomic_DNA"/>
</dbReference>
<accession>A0A381U297</accession>
<dbReference type="SUPFAM" id="SSF53187">
    <property type="entry name" value="Zn-dependent exopeptidases"/>
    <property type="match status" value="1"/>
</dbReference>
<dbReference type="PANTHER" id="PTHR37326">
    <property type="entry name" value="BLL3975 PROTEIN"/>
    <property type="match status" value="1"/>
</dbReference>
<dbReference type="Gene3D" id="3.40.630.10">
    <property type="entry name" value="Zn peptidases"/>
    <property type="match status" value="1"/>
</dbReference>
<dbReference type="InterPro" id="IPR026902">
    <property type="entry name" value="RnfC_N"/>
</dbReference>
<feature type="domain" description="RnfC Barrel sandwich hybrid" evidence="1">
    <location>
        <begin position="187"/>
        <end position="252"/>
    </location>
</feature>